<dbReference type="Proteomes" id="UP000750334">
    <property type="component" value="Unassembled WGS sequence"/>
</dbReference>
<proteinExistence type="predicted"/>
<comment type="caution">
    <text evidence="2">The sequence shown here is derived from an EMBL/GenBank/DDBJ whole genome shotgun (WGS) entry which is preliminary data.</text>
</comment>
<organism evidence="2 3">
    <name type="scientific">Maudiozyma exigua</name>
    <name type="common">Yeast</name>
    <name type="synonym">Kazachstania exigua</name>
    <dbReference type="NCBI Taxonomy" id="34358"/>
    <lineage>
        <taxon>Eukaryota</taxon>
        <taxon>Fungi</taxon>
        <taxon>Dikarya</taxon>
        <taxon>Ascomycota</taxon>
        <taxon>Saccharomycotina</taxon>
        <taxon>Saccharomycetes</taxon>
        <taxon>Saccharomycetales</taxon>
        <taxon>Saccharomycetaceae</taxon>
        <taxon>Maudiozyma</taxon>
    </lineage>
</organism>
<gene>
    <name evidence="2" type="ORF">C6P45_004481</name>
</gene>
<evidence type="ECO:0000259" key="1">
    <source>
        <dbReference type="Pfam" id="PF12660"/>
    </source>
</evidence>
<protein>
    <recommendedName>
        <fullName evidence="1">Transcription factor IIIC putative zinc-finger domain-containing protein</fullName>
    </recommendedName>
</protein>
<dbReference type="OrthoDB" id="6021743at2759"/>
<feature type="domain" description="Transcription factor IIIC putative zinc-finger" evidence="1">
    <location>
        <begin position="518"/>
        <end position="592"/>
    </location>
</feature>
<sequence>MKLLKDLLLQRKDLINWDNGFTWSRNGRLYFRTTPELVIGEPIYQASELINNNAKGLFRNVECPLAVENVMEWEEATNNPILNSQPASIVRSCKPSRVGDSEYLAVITNNFNISICKDKQIIVSIDVPDQKDVRARAFHSFEWSPIDNVIVVGNELGELLFFSKEQITDNFVLVNTIKIDELAEQSITRILWGDGHIIITASDNSIWKIDTDYLTNNSAVKLFETGRFGIFDLTLINSRYVTVTATGHIFKYDLTTNDLVYERLPVINNFYIIPIRDSSSVIIVSNNSVTIKINLNSPKLHFEPDTTIGPELSHKFKKWNDAWNESGKYETSLNVYGTSLSPDGYSVAVLYDIARISYNYIIPSQRQYRVMFIPLCEQWTISNEANGLAWYQTHMIYQRAGLSMRSVSNDNSSLDSIDNEFDINIPFKEYLNEIFKNEKLNLLKFNVYLDQTDSRRMDIFRKLIMNYALAKIDTITNTLDIASLIMLAKNLGITDSKIPQLENKEFTMKGDFITQSFHISDDTITDEIASKEGNIWKRCSVSLLPLLSIGVKRCPVTNHRVIDIERDSLNEYGWFTKTLLEVCHKNSVYTGNLMV</sequence>
<dbReference type="Pfam" id="PF12660">
    <property type="entry name" value="zf-TFIIIC"/>
    <property type="match status" value="1"/>
</dbReference>
<evidence type="ECO:0000313" key="3">
    <source>
        <dbReference type="Proteomes" id="UP000750334"/>
    </source>
</evidence>
<keyword evidence="3" id="KW-1185">Reference proteome</keyword>
<dbReference type="SUPFAM" id="SSF69322">
    <property type="entry name" value="Tricorn protease domain 2"/>
    <property type="match status" value="1"/>
</dbReference>
<dbReference type="AlphaFoldDB" id="A0A9P6WCM0"/>
<dbReference type="InterPro" id="IPR024764">
    <property type="entry name" value="TFIIIC_Znf"/>
</dbReference>
<dbReference type="EMBL" id="PUHR01000060">
    <property type="protein sequence ID" value="KAG0668706.1"/>
    <property type="molecule type" value="Genomic_DNA"/>
</dbReference>
<name>A0A9P6WCM0_MAUEX</name>
<accession>A0A9P6WCM0</accession>
<evidence type="ECO:0000313" key="2">
    <source>
        <dbReference type="EMBL" id="KAG0668706.1"/>
    </source>
</evidence>
<reference evidence="2 3" key="1">
    <citation type="submission" date="2020-11" db="EMBL/GenBank/DDBJ databases">
        <title>Kefir isolates.</title>
        <authorList>
            <person name="Marcisauskas S."/>
            <person name="Kim Y."/>
            <person name="Blasche S."/>
        </authorList>
    </citation>
    <scope>NUCLEOTIDE SEQUENCE [LARGE SCALE GENOMIC DNA]</scope>
    <source>
        <strain evidence="2 3">OG2</strain>
    </source>
</reference>